<dbReference type="Gene3D" id="3.30.530.20">
    <property type="match status" value="1"/>
</dbReference>
<proteinExistence type="predicted"/>
<evidence type="ECO:0000313" key="3">
    <source>
        <dbReference type="Proteomes" id="UP000681340"/>
    </source>
</evidence>
<keyword evidence="1" id="KW-0472">Membrane</keyword>
<evidence type="ECO:0000313" key="2">
    <source>
        <dbReference type="EMBL" id="GIM73315.1"/>
    </source>
</evidence>
<name>A0A919VRY9_9ACTN</name>
<feature type="transmembrane region" description="Helical" evidence="1">
    <location>
        <begin position="146"/>
        <end position="167"/>
    </location>
</feature>
<dbReference type="AlphaFoldDB" id="A0A919VRY9"/>
<evidence type="ECO:0008006" key="4">
    <source>
        <dbReference type="Google" id="ProtNLM"/>
    </source>
</evidence>
<dbReference type="SUPFAM" id="SSF55961">
    <property type="entry name" value="Bet v1-like"/>
    <property type="match status" value="1"/>
</dbReference>
<dbReference type="EMBL" id="BOQL01000044">
    <property type="protein sequence ID" value="GIM73315.1"/>
    <property type="molecule type" value="Genomic_DNA"/>
</dbReference>
<reference evidence="2" key="1">
    <citation type="submission" date="2021-03" db="EMBL/GenBank/DDBJ databases">
        <title>Whole genome shotgun sequence of Actinoplanes auranticolor NBRC 12245.</title>
        <authorList>
            <person name="Komaki H."/>
            <person name="Tamura T."/>
        </authorList>
    </citation>
    <scope>NUCLEOTIDE SEQUENCE</scope>
    <source>
        <strain evidence="2">NBRC 12245</strain>
    </source>
</reference>
<protein>
    <recommendedName>
        <fullName evidence="4">Polyketide cyclase/dehydrase/lipid transport protein</fullName>
    </recommendedName>
</protein>
<dbReference type="InterPro" id="IPR023393">
    <property type="entry name" value="START-like_dom_sf"/>
</dbReference>
<comment type="caution">
    <text evidence="2">The sequence shown here is derived from an EMBL/GenBank/DDBJ whole genome shotgun (WGS) entry which is preliminary data.</text>
</comment>
<keyword evidence="1" id="KW-1133">Transmembrane helix</keyword>
<organism evidence="2 3">
    <name type="scientific">Actinoplanes auranticolor</name>
    <dbReference type="NCBI Taxonomy" id="47988"/>
    <lineage>
        <taxon>Bacteria</taxon>
        <taxon>Bacillati</taxon>
        <taxon>Actinomycetota</taxon>
        <taxon>Actinomycetes</taxon>
        <taxon>Micromonosporales</taxon>
        <taxon>Micromonosporaceae</taxon>
        <taxon>Actinoplanes</taxon>
    </lineage>
</organism>
<evidence type="ECO:0000256" key="1">
    <source>
        <dbReference type="SAM" id="Phobius"/>
    </source>
</evidence>
<dbReference type="Proteomes" id="UP000681340">
    <property type="component" value="Unassembled WGS sequence"/>
</dbReference>
<accession>A0A919VRY9</accession>
<gene>
    <name evidence="2" type="ORF">Aau02nite_55420</name>
</gene>
<sequence length="172" mass="18461">MTVVPTAKWAAMGIGPAPAPEFIAARATKIAVPHHGWVRFALPALRREITVVGPRAPDDVWDRYVRPQRWPEWSPQIRSVDYPGELLAPGTTGVVHGPAGLPVPFQIIGVDAAGPVRTWSWTASAAGVKLTLLHTVEAAPAGTRTGLTVVGFAPAVAGYLPMAWWALRRLVR</sequence>
<keyword evidence="1" id="KW-0812">Transmembrane</keyword>
<keyword evidence="3" id="KW-1185">Reference proteome</keyword>